<dbReference type="RefSeq" id="WP_189996840.1">
    <property type="nucleotide sequence ID" value="NZ_BNCB01000011.1"/>
</dbReference>
<dbReference type="NCBIfam" id="NF041528">
    <property type="entry name" value="strep_LAETG"/>
    <property type="match status" value="1"/>
</dbReference>
<evidence type="ECO:0000313" key="5">
    <source>
        <dbReference type="Proteomes" id="UP000646738"/>
    </source>
</evidence>
<accession>A0ABQ3RQ34</accession>
<feature type="compositionally biased region" description="Gly residues" evidence="1">
    <location>
        <begin position="293"/>
        <end position="310"/>
    </location>
</feature>
<protein>
    <recommendedName>
        <fullName evidence="6">LPXTG-motif cell wall anchor domain-containing protein</fullName>
    </recommendedName>
</protein>
<name>A0ABQ3RQ34_STRRR</name>
<evidence type="ECO:0000313" key="4">
    <source>
        <dbReference type="EMBL" id="GHI57885.1"/>
    </source>
</evidence>
<keyword evidence="2" id="KW-0812">Transmembrane</keyword>
<keyword evidence="2" id="KW-1133">Transmembrane helix</keyword>
<sequence length="361" mass="36204">MKIRRALTAAAAAAVIAPAAVLAAPAAAFATEPVPDTSPRTPATPGTPDTPDTAKPAQPPTDAPANGGGTGAPDETEAGGPGSQVDDGDTSGNQRKADGTAEEATGQKPDGTGAPDDPHGRPCAFESDQVRVALHGLPTQLVADGPWSPFSMTLTNTTGKTLNEVGPYLNVISAADVDRPYWELKTEYHDPKSGRWKPYESFEPGRLFDLIPVGPHSTRTFQLRTHVVKSAKPGPGYALVAADYRNRDGSCGSSKEGWYDFTILPVGAKPTQSPTARPGEPGGTASPGRSSAPGGGTGGSASTGGPGPQGGNLAETGSSSALPAIGLAAGAAVVAGAGAVFVVRRRKAMAGPGGGDTDVTA</sequence>
<evidence type="ECO:0000256" key="1">
    <source>
        <dbReference type="SAM" id="MobiDB-lite"/>
    </source>
</evidence>
<gene>
    <name evidence="4" type="ORF">Srubr_77310</name>
</gene>
<dbReference type="PROSITE" id="PS51318">
    <property type="entry name" value="TAT"/>
    <property type="match status" value="1"/>
</dbReference>
<feature type="transmembrane region" description="Helical" evidence="2">
    <location>
        <begin position="321"/>
        <end position="343"/>
    </location>
</feature>
<feature type="signal peptide" evidence="3">
    <location>
        <begin position="1"/>
        <end position="30"/>
    </location>
</feature>
<feature type="region of interest" description="Disordered" evidence="1">
    <location>
        <begin position="30"/>
        <end position="124"/>
    </location>
</feature>
<dbReference type="InterPro" id="IPR006311">
    <property type="entry name" value="TAT_signal"/>
</dbReference>
<comment type="caution">
    <text evidence="4">The sequence shown here is derived from an EMBL/GenBank/DDBJ whole genome shotgun (WGS) entry which is preliminary data.</text>
</comment>
<dbReference type="Proteomes" id="UP000646738">
    <property type="component" value="Unassembled WGS sequence"/>
</dbReference>
<keyword evidence="3" id="KW-0732">Signal</keyword>
<evidence type="ECO:0000256" key="2">
    <source>
        <dbReference type="SAM" id="Phobius"/>
    </source>
</evidence>
<evidence type="ECO:0008006" key="6">
    <source>
        <dbReference type="Google" id="ProtNLM"/>
    </source>
</evidence>
<evidence type="ECO:0000256" key="3">
    <source>
        <dbReference type="SAM" id="SignalP"/>
    </source>
</evidence>
<keyword evidence="2" id="KW-0472">Membrane</keyword>
<feature type="compositionally biased region" description="Low complexity" evidence="1">
    <location>
        <begin position="39"/>
        <end position="56"/>
    </location>
</feature>
<keyword evidence="5" id="KW-1185">Reference proteome</keyword>
<organism evidence="4 5">
    <name type="scientific">Streptomyces rubradiris</name>
    <name type="common">Streptomyces achromogenes subsp. rubradiris</name>
    <dbReference type="NCBI Taxonomy" id="285531"/>
    <lineage>
        <taxon>Bacteria</taxon>
        <taxon>Bacillati</taxon>
        <taxon>Actinomycetota</taxon>
        <taxon>Actinomycetes</taxon>
        <taxon>Kitasatosporales</taxon>
        <taxon>Streptomycetaceae</taxon>
        <taxon>Streptomyces</taxon>
    </lineage>
</organism>
<proteinExistence type="predicted"/>
<dbReference type="EMBL" id="BNEA01000015">
    <property type="protein sequence ID" value="GHI57885.1"/>
    <property type="molecule type" value="Genomic_DNA"/>
</dbReference>
<feature type="region of interest" description="Disordered" evidence="1">
    <location>
        <begin position="269"/>
        <end position="316"/>
    </location>
</feature>
<feature type="chain" id="PRO_5046735864" description="LPXTG-motif cell wall anchor domain-containing protein" evidence="3">
    <location>
        <begin position="31"/>
        <end position="361"/>
    </location>
</feature>
<dbReference type="NCBIfam" id="TIGR01167">
    <property type="entry name" value="LPXTG_anchor"/>
    <property type="match status" value="1"/>
</dbReference>
<reference evidence="5" key="1">
    <citation type="submission" date="2023-07" db="EMBL/GenBank/DDBJ databases">
        <title>Whole genome shotgun sequence of Streptomyces achromogenes subsp. rubradiris NBRC 14000.</title>
        <authorList>
            <person name="Komaki H."/>
            <person name="Tamura T."/>
        </authorList>
    </citation>
    <scope>NUCLEOTIDE SEQUENCE [LARGE SCALE GENOMIC DNA]</scope>
    <source>
        <strain evidence="5">NBRC 14000</strain>
    </source>
</reference>
<feature type="compositionally biased region" description="Low complexity" evidence="1">
    <location>
        <begin position="283"/>
        <end position="292"/>
    </location>
</feature>